<comment type="similarity">
    <text evidence="1">Belongs to the flavin monoamine oxidase family.</text>
</comment>
<dbReference type="PANTHER" id="PTHR43563">
    <property type="entry name" value="AMINE OXIDASE"/>
    <property type="match status" value="1"/>
</dbReference>
<sequence length="556" mass="57831">MAANSDARHPPSGGTPGPAADEPASLVCDVAIVGAGLAGLALARRLHLAGRQVRVLEARERIGGRLLTRASAATGQPLDLGAAWFWPATEPGIAALLAELGLASAPQHDPGDALWLDDPERAPERHDAAPGQVHQGARRIEGGSARLAQTLADALPPQALCLTAAVCEVHRAEGGGVLLQLADGQRLHVAQLVLALPPRLAAERIRFVPALPPTLANALAAVPTWMATQAKAASAFGRPFWREAGHSGNAFVRHPQAVLGEVFDAGTGPHGALAGFVALDAQQRQDFRRGLPLLVHSQLGQLYGAEAQDGELHLQDWAEEPWTCAQADRAGPAEPPRADARLRQPWWGGRLFFAGTETALHGAGHMEGALDSAERVASQLLLGPTGTRPATPADATAAVATFQQLVQGLRAQGPERYQHHLVRMLSGTAAGADAQGGLSARALRASAEQCYGDALAGLDALLPVLTAEAGAPEQGRHPVTPALLSAFSGWSQSLVDEALGFNARSCALSNLPHEHQPGAEDRRAIARALAAAWQAFALELNARLCAAAEAAAECVA</sequence>
<reference evidence="4 5" key="1">
    <citation type="submission" date="2018-07" db="EMBL/GenBank/DDBJ databases">
        <title>Genomic Encyclopedia of Type Strains, Phase IV (KMG-IV): sequencing the most valuable type-strain genomes for metagenomic binning, comparative biology and taxonomic classification.</title>
        <authorList>
            <person name="Goeker M."/>
        </authorList>
    </citation>
    <scope>NUCLEOTIDE SEQUENCE [LARGE SCALE GENOMIC DNA]</scope>
    <source>
        <strain evidence="4 5">DSM 21352</strain>
    </source>
</reference>
<dbReference type="Pfam" id="PF01593">
    <property type="entry name" value="Amino_oxidase"/>
    <property type="match status" value="2"/>
</dbReference>
<name>A0A370FHT9_9BURK</name>
<evidence type="ECO:0000313" key="4">
    <source>
        <dbReference type="EMBL" id="RDI23488.1"/>
    </source>
</evidence>
<dbReference type="GO" id="GO:0016491">
    <property type="term" value="F:oxidoreductase activity"/>
    <property type="evidence" value="ECO:0007669"/>
    <property type="project" value="InterPro"/>
</dbReference>
<keyword evidence="5" id="KW-1185">Reference proteome</keyword>
<comment type="caution">
    <text evidence="4">The sequence shown here is derived from an EMBL/GenBank/DDBJ whole genome shotgun (WGS) entry which is preliminary data.</text>
</comment>
<evidence type="ECO:0000259" key="3">
    <source>
        <dbReference type="Pfam" id="PF01593"/>
    </source>
</evidence>
<evidence type="ECO:0000313" key="5">
    <source>
        <dbReference type="Proteomes" id="UP000255265"/>
    </source>
</evidence>
<gene>
    <name evidence="4" type="ORF">DFR41_106194</name>
</gene>
<feature type="domain" description="Amine oxidase" evidence="3">
    <location>
        <begin position="132"/>
        <end position="381"/>
    </location>
</feature>
<organism evidence="4 5">
    <name type="scientific">Pseudacidovorax intermedius</name>
    <dbReference type="NCBI Taxonomy" id="433924"/>
    <lineage>
        <taxon>Bacteria</taxon>
        <taxon>Pseudomonadati</taxon>
        <taxon>Pseudomonadota</taxon>
        <taxon>Betaproteobacteria</taxon>
        <taxon>Burkholderiales</taxon>
        <taxon>Comamonadaceae</taxon>
        <taxon>Pseudacidovorax</taxon>
    </lineage>
</organism>
<feature type="domain" description="Amine oxidase" evidence="3">
    <location>
        <begin position="37"/>
        <end position="118"/>
    </location>
</feature>
<dbReference type="PANTHER" id="PTHR43563:SF1">
    <property type="entry name" value="AMINE OXIDASE [FLAVIN-CONTAINING] B"/>
    <property type="match status" value="1"/>
</dbReference>
<dbReference type="PRINTS" id="PR00420">
    <property type="entry name" value="RNGMNOXGNASE"/>
</dbReference>
<evidence type="ECO:0000256" key="2">
    <source>
        <dbReference type="SAM" id="MobiDB-lite"/>
    </source>
</evidence>
<dbReference type="InterPro" id="IPR050703">
    <property type="entry name" value="Flavin_MAO"/>
</dbReference>
<dbReference type="Proteomes" id="UP000255265">
    <property type="component" value="Unassembled WGS sequence"/>
</dbReference>
<dbReference type="OrthoDB" id="3972913at2"/>
<dbReference type="AlphaFoldDB" id="A0A370FHT9"/>
<dbReference type="SUPFAM" id="SSF54373">
    <property type="entry name" value="FAD-linked reductases, C-terminal domain"/>
    <property type="match status" value="1"/>
</dbReference>
<dbReference type="Gene3D" id="3.50.50.60">
    <property type="entry name" value="FAD/NAD(P)-binding domain"/>
    <property type="match status" value="2"/>
</dbReference>
<dbReference type="RefSeq" id="WP_114803516.1">
    <property type="nucleotide sequence ID" value="NZ_QQAV01000006.1"/>
</dbReference>
<dbReference type="InterPro" id="IPR036188">
    <property type="entry name" value="FAD/NAD-bd_sf"/>
</dbReference>
<proteinExistence type="inferred from homology"/>
<dbReference type="EMBL" id="QQAV01000006">
    <property type="protein sequence ID" value="RDI23488.1"/>
    <property type="molecule type" value="Genomic_DNA"/>
</dbReference>
<feature type="region of interest" description="Disordered" evidence="2">
    <location>
        <begin position="1"/>
        <end position="20"/>
    </location>
</feature>
<accession>A0A370FHT9</accession>
<dbReference type="InterPro" id="IPR002937">
    <property type="entry name" value="Amino_oxidase"/>
</dbReference>
<protein>
    <submittedName>
        <fullName evidence="4">Monoamine oxidase</fullName>
    </submittedName>
</protein>
<dbReference type="SUPFAM" id="SSF51905">
    <property type="entry name" value="FAD/NAD(P)-binding domain"/>
    <property type="match status" value="1"/>
</dbReference>
<evidence type="ECO:0000256" key="1">
    <source>
        <dbReference type="ARBA" id="ARBA00005995"/>
    </source>
</evidence>